<evidence type="ECO:0000313" key="2">
    <source>
        <dbReference type="Proteomes" id="UP000013909"/>
    </source>
</evidence>
<organism evidence="1 2">
    <name type="scientific">Lunatimonas lonarensis</name>
    <dbReference type="NCBI Taxonomy" id="1232681"/>
    <lineage>
        <taxon>Bacteria</taxon>
        <taxon>Pseudomonadati</taxon>
        <taxon>Bacteroidota</taxon>
        <taxon>Cytophagia</taxon>
        <taxon>Cytophagales</taxon>
        <taxon>Cyclobacteriaceae</taxon>
    </lineage>
</organism>
<protein>
    <submittedName>
        <fullName evidence="1">Uncharacterized protein</fullName>
    </submittedName>
</protein>
<dbReference type="Proteomes" id="UP000013909">
    <property type="component" value="Unassembled WGS sequence"/>
</dbReference>
<gene>
    <name evidence="1" type="ORF">ADIS_2322</name>
</gene>
<dbReference type="OrthoDB" id="1374030at2"/>
<dbReference type="STRING" id="1232681.ADIS_2322"/>
<proteinExistence type="predicted"/>
<dbReference type="AlphaFoldDB" id="R7ZT32"/>
<reference evidence="1 2" key="1">
    <citation type="submission" date="2013-02" db="EMBL/GenBank/DDBJ databases">
        <title>A novel strain isolated from Lonar lake, Maharashtra, India.</title>
        <authorList>
            <person name="Singh A."/>
        </authorList>
    </citation>
    <scope>NUCLEOTIDE SEQUENCE [LARGE SCALE GENOMIC DNA]</scope>
    <source>
        <strain evidence="1 2">AK24</strain>
    </source>
</reference>
<dbReference type="RefSeq" id="WP_010854460.1">
    <property type="nucleotide sequence ID" value="NZ_AQHR01000061.1"/>
</dbReference>
<evidence type="ECO:0000313" key="1">
    <source>
        <dbReference type="EMBL" id="EON77242.1"/>
    </source>
</evidence>
<sequence>MIVKRIVIGVWVLAAVSVAVMAAHIYVVTAGADRKGSAFAMGKFVFEQELDTETGAMFSGVFKQQEGIKEVRVNQEAGFFICLYDQNKWSSEAIIQSVYDHFQVSAFRYHPSAEELASSCPAISKDSFIYRVGEFFENLFAKQ</sequence>
<keyword evidence="2" id="KW-1185">Reference proteome</keyword>
<dbReference type="EMBL" id="AQHR01000061">
    <property type="protein sequence ID" value="EON77242.1"/>
    <property type="molecule type" value="Genomic_DNA"/>
</dbReference>
<comment type="caution">
    <text evidence="1">The sequence shown here is derived from an EMBL/GenBank/DDBJ whole genome shotgun (WGS) entry which is preliminary data.</text>
</comment>
<name>R7ZT32_9BACT</name>
<accession>R7ZT32</accession>